<dbReference type="Pfam" id="PF00069">
    <property type="entry name" value="Pkinase"/>
    <property type="match status" value="1"/>
</dbReference>
<dbReference type="EMBL" id="JAFIMR010000001">
    <property type="protein sequence ID" value="KAI1881752.1"/>
    <property type="molecule type" value="Genomic_DNA"/>
</dbReference>
<gene>
    <name evidence="2" type="ORF">JX265_000578</name>
</gene>
<dbReference type="InterPro" id="IPR000719">
    <property type="entry name" value="Prot_kinase_dom"/>
</dbReference>
<organism evidence="2 3">
    <name type="scientific">Neoarthrinium moseri</name>
    <dbReference type="NCBI Taxonomy" id="1658444"/>
    <lineage>
        <taxon>Eukaryota</taxon>
        <taxon>Fungi</taxon>
        <taxon>Dikarya</taxon>
        <taxon>Ascomycota</taxon>
        <taxon>Pezizomycotina</taxon>
        <taxon>Sordariomycetes</taxon>
        <taxon>Xylariomycetidae</taxon>
        <taxon>Amphisphaeriales</taxon>
        <taxon>Apiosporaceae</taxon>
        <taxon>Neoarthrinium</taxon>
    </lineage>
</organism>
<protein>
    <recommendedName>
        <fullName evidence="1">Protein kinase domain-containing protein</fullName>
    </recommendedName>
</protein>
<sequence>MSFRPQEIFQAMIHFQRVNFDDSQLPLTSEDLKSQIFCDSDYYREPWSAFRAKDFCGSQWNFIAPVFDHAPSSYILHPKSVLPFTSATGHLAPKGSGNFGNVYEVIIHPAHLEGIVSAGDREAGDREAGARVAVKKLHRPEVQDEAQVQELEKEWKKEIQAHEELTTCGHPNIIKFIAGITRAQDRYLVCEWASGGNLREFWTKNNSRPLTRTMVKDVICQIQGIAGALKVIHDRKYRHGDLKPENIVRLKTPSRNSVSSQVDVGHLKILDMGLTKYHSMATRFRNLATTTKYATWRYEPPEASNKDQPWSRRYDIWSAGCVILEFIIWLLEGPKGLKDFNDKIVDEFRKECHYFELKKENGQTTSKVHTAVEHKMKSLSSHPWCEQSKTALGDLLKLVRDRLLVVTLDAPASVKGKIPHDRTRVQVRADSSTLKAELDEIVRRGKMNQAYWLKGKTFENVPNLHPETAVTPAASESHVENAKGLVTTERSSPIVPLLTGSLRVG</sequence>
<evidence type="ECO:0000259" key="1">
    <source>
        <dbReference type="PROSITE" id="PS50011"/>
    </source>
</evidence>
<dbReference type="PROSITE" id="PS50011">
    <property type="entry name" value="PROTEIN_KINASE_DOM"/>
    <property type="match status" value="1"/>
</dbReference>
<dbReference type="PANTHER" id="PTHR24359">
    <property type="entry name" value="SERINE/THREONINE-PROTEIN KINASE SBK1"/>
    <property type="match status" value="1"/>
</dbReference>
<name>A0A9P9WYT7_9PEZI</name>
<dbReference type="Gene3D" id="1.10.510.10">
    <property type="entry name" value="Transferase(Phosphotransferase) domain 1"/>
    <property type="match status" value="1"/>
</dbReference>
<dbReference type="AlphaFoldDB" id="A0A9P9WYT7"/>
<proteinExistence type="predicted"/>
<evidence type="ECO:0000313" key="3">
    <source>
        <dbReference type="Proteomes" id="UP000829685"/>
    </source>
</evidence>
<dbReference type="Gene3D" id="3.30.200.20">
    <property type="entry name" value="Phosphorylase Kinase, domain 1"/>
    <property type="match status" value="1"/>
</dbReference>
<reference evidence="2" key="1">
    <citation type="submission" date="2021-03" db="EMBL/GenBank/DDBJ databases">
        <title>Revisited historic fungal species revealed as producer of novel bioactive compounds through whole genome sequencing and comparative genomics.</title>
        <authorList>
            <person name="Vignolle G.A."/>
            <person name="Hochenegger N."/>
            <person name="Mach R.L."/>
            <person name="Mach-Aigner A.R."/>
            <person name="Javad Rahimi M."/>
            <person name="Salim K.A."/>
            <person name="Chan C.M."/>
            <person name="Lim L.B.L."/>
            <person name="Cai F."/>
            <person name="Druzhinina I.S."/>
            <person name="U'Ren J.M."/>
            <person name="Derntl C."/>
        </authorList>
    </citation>
    <scope>NUCLEOTIDE SEQUENCE</scope>
    <source>
        <strain evidence="2">TUCIM 5799</strain>
    </source>
</reference>
<dbReference type="PANTHER" id="PTHR24359:SF1">
    <property type="entry name" value="INHIBITOR OF NUCLEAR FACTOR KAPPA-B KINASE EPSILON SUBUNIT HOMOLOG 1-RELATED"/>
    <property type="match status" value="1"/>
</dbReference>
<accession>A0A9P9WYT7</accession>
<feature type="domain" description="Protein kinase" evidence="1">
    <location>
        <begin position="88"/>
        <end position="404"/>
    </location>
</feature>
<dbReference type="SMART" id="SM00220">
    <property type="entry name" value="S_TKc"/>
    <property type="match status" value="1"/>
</dbReference>
<dbReference type="CDD" id="cd00180">
    <property type="entry name" value="PKc"/>
    <property type="match status" value="1"/>
</dbReference>
<dbReference type="InterPro" id="IPR011009">
    <property type="entry name" value="Kinase-like_dom_sf"/>
</dbReference>
<evidence type="ECO:0000313" key="2">
    <source>
        <dbReference type="EMBL" id="KAI1881752.1"/>
    </source>
</evidence>
<dbReference type="SUPFAM" id="SSF56112">
    <property type="entry name" value="Protein kinase-like (PK-like)"/>
    <property type="match status" value="1"/>
</dbReference>
<dbReference type="Proteomes" id="UP000829685">
    <property type="component" value="Unassembled WGS sequence"/>
</dbReference>
<keyword evidence="3" id="KW-1185">Reference proteome</keyword>
<dbReference type="GO" id="GO:0004674">
    <property type="term" value="F:protein serine/threonine kinase activity"/>
    <property type="evidence" value="ECO:0007669"/>
    <property type="project" value="TreeGrafter"/>
</dbReference>
<dbReference type="GO" id="GO:0005524">
    <property type="term" value="F:ATP binding"/>
    <property type="evidence" value="ECO:0007669"/>
    <property type="project" value="InterPro"/>
</dbReference>
<comment type="caution">
    <text evidence="2">The sequence shown here is derived from an EMBL/GenBank/DDBJ whole genome shotgun (WGS) entry which is preliminary data.</text>
</comment>